<keyword evidence="3" id="KW-1185">Reference proteome</keyword>
<evidence type="ECO:0000313" key="3">
    <source>
        <dbReference type="Proteomes" id="UP000078046"/>
    </source>
</evidence>
<dbReference type="PANTHER" id="PTHR11060">
    <property type="entry name" value="PROTEIN MEMO1"/>
    <property type="match status" value="1"/>
</dbReference>
<dbReference type="Proteomes" id="UP000078046">
    <property type="component" value="Unassembled WGS sequence"/>
</dbReference>
<evidence type="ECO:0000256" key="1">
    <source>
        <dbReference type="ARBA" id="ARBA00006315"/>
    </source>
</evidence>
<reference evidence="2 3" key="1">
    <citation type="submission" date="2016-04" db="EMBL/GenBank/DDBJ databases">
        <title>The genome of Intoshia linei affirms orthonectids as highly simplified spiralians.</title>
        <authorList>
            <person name="Mikhailov K.V."/>
            <person name="Slusarev G.S."/>
            <person name="Nikitin M.A."/>
            <person name="Logacheva M.D."/>
            <person name="Penin A."/>
            <person name="Aleoshin V."/>
            <person name="Panchin Y.V."/>
        </authorList>
    </citation>
    <scope>NUCLEOTIDE SEQUENCE [LARGE SCALE GENOMIC DNA]</scope>
    <source>
        <strain evidence="2">Intl2013</strain>
        <tissue evidence="2">Whole animal</tissue>
    </source>
</reference>
<dbReference type="InterPro" id="IPR002737">
    <property type="entry name" value="MEMO1_fam"/>
</dbReference>
<name>A0A177AWL4_9BILA</name>
<dbReference type="PANTHER" id="PTHR11060:SF0">
    <property type="entry name" value="PROTEIN MEMO1"/>
    <property type="match status" value="1"/>
</dbReference>
<evidence type="ECO:0000313" key="2">
    <source>
        <dbReference type="EMBL" id="OAF66240.1"/>
    </source>
</evidence>
<dbReference type="Pfam" id="PF01875">
    <property type="entry name" value="Memo"/>
    <property type="match status" value="1"/>
</dbReference>
<dbReference type="OrthoDB" id="417112at2759"/>
<gene>
    <name evidence="2" type="ORF">A3Q56_06037</name>
</gene>
<dbReference type="HAMAP" id="MF_00055">
    <property type="entry name" value="MEMO1"/>
    <property type="match status" value="1"/>
</dbReference>
<accession>A0A177AWL4</accession>
<sequence length="304" mass="34551">MSGNLIRRCTHAGSWYTDNAVNLEQEVKDYMLKAKKDPVSNFEGKENVMAFITPHAGLMYSGPTAGYSYNCIDVYKKRKIFILGPLHEGGSKELYLSKATHWETPIGNLAVDIKSTFYAELESTGKFHRLGLKSDENEHSLELQTPFLATLFKDRIDVTIIPIIISCISASNLEIFGEIFKKYMADESCIFAISSDFCHWGERFGYQFYDNSQGQIFKSIENMDMMGMNIIKTLNPDAFIKYLEDSKNTICGREAITLMMKIISILNIDNSWKIHFLKYQQSSQVTNFDDSSVSYISAVVVNDD</sequence>
<proteinExistence type="inferred from homology"/>
<dbReference type="NCBIfam" id="TIGR04336">
    <property type="entry name" value="AmmeMemoSam_B"/>
    <property type="match status" value="1"/>
</dbReference>
<dbReference type="CDD" id="cd07361">
    <property type="entry name" value="MEMO_like"/>
    <property type="match status" value="1"/>
</dbReference>
<comment type="caution">
    <text evidence="2">The sequence shown here is derived from an EMBL/GenBank/DDBJ whole genome shotgun (WGS) entry which is preliminary data.</text>
</comment>
<dbReference type="EMBL" id="LWCA01000993">
    <property type="protein sequence ID" value="OAF66240.1"/>
    <property type="molecule type" value="Genomic_DNA"/>
</dbReference>
<dbReference type="AlphaFoldDB" id="A0A177AWL4"/>
<dbReference type="Gene3D" id="3.40.830.10">
    <property type="entry name" value="LigB-like"/>
    <property type="match status" value="1"/>
</dbReference>
<protein>
    <submittedName>
        <fullName evidence="2">Mediator of ErbB2-driven cell motility 1</fullName>
    </submittedName>
</protein>
<organism evidence="2 3">
    <name type="scientific">Intoshia linei</name>
    <dbReference type="NCBI Taxonomy" id="1819745"/>
    <lineage>
        <taxon>Eukaryota</taxon>
        <taxon>Metazoa</taxon>
        <taxon>Spiralia</taxon>
        <taxon>Lophotrochozoa</taxon>
        <taxon>Mesozoa</taxon>
        <taxon>Orthonectida</taxon>
        <taxon>Rhopaluridae</taxon>
        <taxon>Intoshia</taxon>
    </lineage>
</organism>
<comment type="similarity">
    <text evidence="1">Belongs to the MEMO1 family.</text>
</comment>